<sequence>MADNGFDVALFGSTPLARLVAGILARDHGRRVLLIGREASPQRLPRTIDSALPAATRPETWSLLRAGELETLRLLGSIGAAEAVSRITVAVHGDTEATAVALAHIAHLAMGFGMAGRSTGPVHTFRDVALLNADALSPKLAPWLASLGVTAADSDAAQLGFLKSGAAELTVSGERVAAAQIVLADDPALLDLLPEAQRPEQLIVQPMTATLTAPTRRLPAPVVRWPARGITLLRRPGDSVLALIDGDTDTETRLASALPGPFPLARLATSRFRRVVTTDGAPLIGRLKPSKLTILAGLGDAAVFLAPAIARWLAGVSSDDEKRWFAARDPARPSRETVAEFVP</sequence>
<proteinExistence type="predicted"/>
<name>A0A933L3N7_9HYPH</name>
<organism evidence="1 2">
    <name type="scientific">Devosia nanyangense</name>
    <dbReference type="NCBI Taxonomy" id="1228055"/>
    <lineage>
        <taxon>Bacteria</taxon>
        <taxon>Pseudomonadati</taxon>
        <taxon>Pseudomonadota</taxon>
        <taxon>Alphaproteobacteria</taxon>
        <taxon>Hyphomicrobiales</taxon>
        <taxon>Devosiaceae</taxon>
        <taxon>Devosia</taxon>
    </lineage>
</organism>
<comment type="caution">
    <text evidence="1">The sequence shown here is derived from an EMBL/GenBank/DDBJ whole genome shotgun (WGS) entry which is preliminary data.</text>
</comment>
<dbReference type="Proteomes" id="UP000782610">
    <property type="component" value="Unassembled WGS sequence"/>
</dbReference>
<reference evidence="1" key="1">
    <citation type="submission" date="2020-07" db="EMBL/GenBank/DDBJ databases">
        <title>Huge and variable diversity of episymbiotic CPR bacteria and DPANN archaea in groundwater ecosystems.</title>
        <authorList>
            <person name="He C.Y."/>
            <person name="Keren R."/>
            <person name="Whittaker M."/>
            <person name="Farag I.F."/>
            <person name="Doudna J."/>
            <person name="Cate J.H.D."/>
            <person name="Banfield J.F."/>
        </authorList>
    </citation>
    <scope>NUCLEOTIDE SEQUENCE</scope>
    <source>
        <strain evidence="1">NC_groundwater_1586_Pr3_B-0.1um_66_15</strain>
    </source>
</reference>
<dbReference type="AlphaFoldDB" id="A0A933L3N7"/>
<dbReference type="EMBL" id="JACRAF010000032">
    <property type="protein sequence ID" value="MBI4922482.1"/>
    <property type="molecule type" value="Genomic_DNA"/>
</dbReference>
<evidence type="ECO:0000313" key="2">
    <source>
        <dbReference type="Proteomes" id="UP000782610"/>
    </source>
</evidence>
<evidence type="ECO:0000313" key="1">
    <source>
        <dbReference type="EMBL" id="MBI4922482.1"/>
    </source>
</evidence>
<gene>
    <name evidence="1" type="ORF">HY834_12095</name>
</gene>
<accession>A0A933L3N7</accession>
<protein>
    <submittedName>
        <fullName evidence="1">Uncharacterized protein</fullName>
    </submittedName>
</protein>